<sequence>MTDAFLNRIGTSVPEHDVHDVFVAFAGTLLTDDRLRRLFNRMADRSGISHRHSTLQPANDPTSESLDEGGFYRRGAFPTSAARMGCYETAALPLALQAIGRLGDSAQLDRVTHLVVTSCTGFYAPGLDLELVAQLGLRSSVERTMVGFMGCYAAFNALKLARHIVRSEPSARVLLVNIELCTLHLQDTSNLEQVLSFLVFADGCAASLVSAEPVGLRLDRFHAELLPDTAPLISWRVGDQGFDMVLSGQVPGAIGAGLTRSGCRILEGASTDAIDLWAVHPGGRSVLDAVQNALQLAPDALSASREILREYGNMSSATILFVLERMMRTARSGASGIAMGFGPGLVAETLRFQVA</sequence>
<reference evidence="6 7" key="1">
    <citation type="journal article" date="2014" name="World J. Microbiol. Biotechnol.">
        <title>Biodiversity and physiological characteristics of Antarctic and Arctic lichens-associated bacteria.</title>
        <authorList>
            <person name="Lee Y.M."/>
            <person name="Kim E.H."/>
            <person name="Lee H.K."/>
            <person name="Hong S.G."/>
        </authorList>
    </citation>
    <scope>NUCLEOTIDE SEQUENCE [LARGE SCALE GENOMIC DNA]</scope>
    <source>
        <strain evidence="6 7">PAMC 26569</strain>
    </source>
</reference>
<keyword evidence="2" id="KW-0808">Transferase</keyword>
<dbReference type="Gene3D" id="3.40.47.10">
    <property type="match status" value="2"/>
</dbReference>
<evidence type="ECO:0000259" key="5">
    <source>
        <dbReference type="Pfam" id="PF02797"/>
    </source>
</evidence>
<dbReference type="InterPro" id="IPR001099">
    <property type="entry name" value="Chalcone/stilbene_synt_N"/>
</dbReference>
<dbReference type="InterPro" id="IPR016039">
    <property type="entry name" value="Thiolase-like"/>
</dbReference>
<protein>
    <submittedName>
        <fullName evidence="6">Type III polyketide synthase</fullName>
    </submittedName>
</protein>
<dbReference type="PANTHER" id="PTHR11877:SF46">
    <property type="entry name" value="TYPE III POLYKETIDE SYNTHASE A"/>
    <property type="match status" value="1"/>
</dbReference>
<dbReference type="EMBL" id="CP053708">
    <property type="protein sequence ID" value="QKE89964.1"/>
    <property type="molecule type" value="Genomic_DNA"/>
</dbReference>
<comment type="similarity">
    <text evidence="1">Belongs to the thiolase-like superfamily. Chalcone/stilbene synthases family.</text>
</comment>
<evidence type="ECO:0000259" key="4">
    <source>
        <dbReference type="Pfam" id="PF00195"/>
    </source>
</evidence>
<evidence type="ECO:0000256" key="2">
    <source>
        <dbReference type="ARBA" id="ARBA00022679"/>
    </source>
</evidence>
<dbReference type="GO" id="GO:0016747">
    <property type="term" value="F:acyltransferase activity, transferring groups other than amino-acyl groups"/>
    <property type="evidence" value="ECO:0007669"/>
    <property type="project" value="InterPro"/>
</dbReference>
<organism evidence="6 7">
    <name type="scientific">Lichenicola cladoniae</name>
    <dbReference type="NCBI Taxonomy" id="1484109"/>
    <lineage>
        <taxon>Bacteria</taxon>
        <taxon>Pseudomonadati</taxon>
        <taxon>Pseudomonadota</taxon>
        <taxon>Alphaproteobacteria</taxon>
        <taxon>Acetobacterales</taxon>
        <taxon>Acetobacteraceae</taxon>
        <taxon>Lichenicola</taxon>
    </lineage>
</organism>
<dbReference type="KEGG" id="lck:HN018_07815"/>
<dbReference type="InterPro" id="IPR011141">
    <property type="entry name" value="Polyketide_synthase_type-III"/>
</dbReference>
<keyword evidence="7" id="KW-1185">Reference proteome</keyword>
<dbReference type="Pfam" id="PF02797">
    <property type="entry name" value="Chal_sti_synt_C"/>
    <property type="match status" value="1"/>
</dbReference>
<feature type="domain" description="Chalcone/stilbene synthase N-terminal" evidence="4">
    <location>
        <begin position="5"/>
        <end position="213"/>
    </location>
</feature>
<dbReference type="CDD" id="cd00831">
    <property type="entry name" value="CHS_like"/>
    <property type="match status" value="1"/>
</dbReference>
<dbReference type="Proteomes" id="UP000500767">
    <property type="component" value="Chromosome"/>
</dbReference>
<dbReference type="PIRSF" id="PIRSF000451">
    <property type="entry name" value="PKS_III"/>
    <property type="match status" value="1"/>
</dbReference>
<evidence type="ECO:0000256" key="3">
    <source>
        <dbReference type="PIRSR" id="PIRSR000451-1"/>
    </source>
</evidence>
<dbReference type="PANTHER" id="PTHR11877">
    <property type="entry name" value="HYDROXYMETHYLGLUTARYL-COA SYNTHASE"/>
    <property type="match status" value="1"/>
</dbReference>
<dbReference type="AlphaFoldDB" id="A0A6M8HNI7"/>
<dbReference type="SUPFAM" id="SSF53901">
    <property type="entry name" value="Thiolase-like"/>
    <property type="match status" value="1"/>
</dbReference>
<name>A0A6M8HNI7_9PROT</name>
<feature type="active site" description="Acyl-thioester intermediate" evidence="3">
    <location>
        <position position="151"/>
    </location>
</feature>
<evidence type="ECO:0000313" key="6">
    <source>
        <dbReference type="EMBL" id="QKE89964.1"/>
    </source>
</evidence>
<proteinExistence type="inferred from homology"/>
<gene>
    <name evidence="6" type="ORF">HN018_07815</name>
</gene>
<evidence type="ECO:0000256" key="1">
    <source>
        <dbReference type="ARBA" id="ARBA00005531"/>
    </source>
</evidence>
<evidence type="ECO:0000313" key="7">
    <source>
        <dbReference type="Proteomes" id="UP000500767"/>
    </source>
</evidence>
<feature type="domain" description="Chalcone/stilbene synthase C-terminal" evidence="5">
    <location>
        <begin position="223"/>
        <end position="350"/>
    </location>
</feature>
<dbReference type="Pfam" id="PF00195">
    <property type="entry name" value="Chal_sti_synt_N"/>
    <property type="match status" value="1"/>
</dbReference>
<dbReference type="GO" id="GO:0030639">
    <property type="term" value="P:polyketide biosynthetic process"/>
    <property type="evidence" value="ECO:0007669"/>
    <property type="project" value="TreeGrafter"/>
</dbReference>
<accession>A0A6M8HNI7</accession>
<dbReference type="RefSeq" id="WP_171835066.1">
    <property type="nucleotide sequence ID" value="NZ_CP053708.1"/>
</dbReference>
<dbReference type="InterPro" id="IPR012328">
    <property type="entry name" value="Chalcone/stilbene_synt_C"/>
</dbReference>